<dbReference type="InterPro" id="IPR029253">
    <property type="entry name" value="CYTL1"/>
</dbReference>
<reference evidence="3" key="2">
    <citation type="submission" date="2025-09" db="UniProtKB">
        <authorList>
            <consortium name="Ensembl"/>
        </authorList>
    </citation>
    <scope>IDENTIFICATION</scope>
</reference>
<accession>A0A3Q3FRV2</accession>
<organism evidence="3 4">
    <name type="scientific">Labrus bergylta</name>
    <name type="common">ballan wrasse</name>
    <dbReference type="NCBI Taxonomy" id="56723"/>
    <lineage>
        <taxon>Eukaryota</taxon>
        <taxon>Metazoa</taxon>
        <taxon>Chordata</taxon>
        <taxon>Craniata</taxon>
        <taxon>Vertebrata</taxon>
        <taxon>Euteleostomi</taxon>
        <taxon>Actinopterygii</taxon>
        <taxon>Neopterygii</taxon>
        <taxon>Teleostei</taxon>
        <taxon>Neoteleostei</taxon>
        <taxon>Acanthomorphata</taxon>
        <taxon>Eupercaria</taxon>
        <taxon>Labriformes</taxon>
        <taxon>Labridae</taxon>
        <taxon>Labrus</taxon>
    </lineage>
</organism>
<keyword evidence="4" id="KW-1185">Reference proteome</keyword>
<sequence length="122" mass="13958">MAVFNQLLLFSCLVPLALSSPFFPPTCYSKVLSMAREITQWAAHLKRDYETSCPQNACVIHKMRTYISLIEELRQRRCAYTRDVRKLGSTLRQLLIFMSEKCHGPASTSNKRKDTSEKAAGR</sequence>
<reference evidence="3" key="1">
    <citation type="submission" date="2025-08" db="UniProtKB">
        <authorList>
            <consortium name="Ensembl"/>
        </authorList>
    </citation>
    <scope>IDENTIFICATION</scope>
</reference>
<proteinExistence type="predicted"/>
<dbReference type="InParanoid" id="A0A3Q3FRV2"/>
<evidence type="ECO:0000313" key="3">
    <source>
        <dbReference type="Ensembl" id="ENSLBEP00000022189.1"/>
    </source>
</evidence>
<protein>
    <submittedName>
        <fullName evidence="3">Uncharacterized protein</fullName>
    </submittedName>
</protein>
<dbReference type="Ensembl" id="ENSLBET00000023364.1">
    <property type="protein sequence ID" value="ENSLBEP00000022189.1"/>
    <property type="gene ID" value="ENSLBEG00000017048.1"/>
</dbReference>
<dbReference type="GO" id="GO:0045944">
    <property type="term" value="P:positive regulation of transcription by RNA polymerase II"/>
    <property type="evidence" value="ECO:0007669"/>
    <property type="project" value="TreeGrafter"/>
</dbReference>
<dbReference type="Proteomes" id="UP000261660">
    <property type="component" value="Unplaced"/>
</dbReference>
<dbReference type="Pfam" id="PF15153">
    <property type="entry name" value="CYTL1"/>
    <property type="match status" value="1"/>
</dbReference>
<dbReference type="FunCoup" id="A0A3Q3FRV2">
    <property type="interactions" value="405"/>
</dbReference>
<feature type="region of interest" description="Disordered" evidence="1">
    <location>
        <begin position="103"/>
        <end position="122"/>
    </location>
</feature>
<feature type="chain" id="PRO_5018557729" evidence="2">
    <location>
        <begin position="20"/>
        <end position="122"/>
    </location>
</feature>
<dbReference type="PANTHER" id="PTHR15974:SF0">
    <property type="entry name" value="CYTOKINE-LIKE PROTEIN 1"/>
    <property type="match status" value="1"/>
</dbReference>
<dbReference type="AlphaFoldDB" id="A0A3Q3FRV2"/>
<evidence type="ECO:0000313" key="4">
    <source>
        <dbReference type="Proteomes" id="UP000261660"/>
    </source>
</evidence>
<dbReference type="PANTHER" id="PTHR15974">
    <property type="entry name" value="CYTOKINE-LIKE PROTEIN 1"/>
    <property type="match status" value="1"/>
</dbReference>
<dbReference type="GeneTree" id="ENSGT00940000177390"/>
<evidence type="ECO:0000256" key="1">
    <source>
        <dbReference type="SAM" id="MobiDB-lite"/>
    </source>
</evidence>
<evidence type="ECO:0000256" key="2">
    <source>
        <dbReference type="SAM" id="SignalP"/>
    </source>
</evidence>
<feature type="signal peptide" evidence="2">
    <location>
        <begin position="1"/>
        <end position="19"/>
    </location>
</feature>
<name>A0A3Q3FRV2_9LABR</name>
<feature type="compositionally biased region" description="Basic and acidic residues" evidence="1">
    <location>
        <begin position="111"/>
        <end position="122"/>
    </location>
</feature>
<keyword evidence="2" id="KW-0732">Signal</keyword>